<dbReference type="AlphaFoldDB" id="C3NEX6"/>
<dbReference type="Proteomes" id="UP000002308">
    <property type="component" value="Chromosome"/>
</dbReference>
<dbReference type="PANTHER" id="PTHR39677:SF4">
    <property type="entry name" value="RIBONUCLEASE VAPC6"/>
    <property type="match status" value="1"/>
</dbReference>
<dbReference type="InterPro" id="IPR002716">
    <property type="entry name" value="PIN_dom"/>
</dbReference>
<evidence type="ECO:0000313" key="3">
    <source>
        <dbReference type="Proteomes" id="UP000002308"/>
    </source>
</evidence>
<dbReference type="Pfam" id="PF01850">
    <property type="entry name" value="PIN"/>
    <property type="match status" value="1"/>
</dbReference>
<gene>
    <name evidence="2" type="ordered locus">YG5714_1605</name>
</gene>
<dbReference type="EMBL" id="CP001403">
    <property type="protein sequence ID" value="ACP45865.1"/>
    <property type="molecule type" value="Genomic_DNA"/>
</dbReference>
<dbReference type="KEGG" id="siy:YG5714_1605"/>
<feature type="domain" description="PIN" evidence="1">
    <location>
        <begin position="26"/>
        <end position="145"/>
    </location>
</feature>
<dbReference type="PANTHER" id="PTHR39677">
    <property type="entry name" value="RIBONUCLEASE VAPC6"/>
    <property type="match status" value="1"/>
</dbReference>
<name>C3NEX6_SACI7</name>
<dbReference type="HOGENOM" id="CLU_149092_0_0_2"/>
<evidence type="ECO:0000259" key="1">
    <source>
        <dbReference type="Pfam" id="PF01850"/>
    </source>
</evidence>
<dbReference type="InterPro" id="IPR029060">
    <property type="entry name" value="PIN-like_dom_sf"/>
</dbReference>
<evidence type="ECO:0000313" key="2">
    <source>
        <dbReference type="EMBL" id="ACP45865.1"/>
    </source>
</evidence>
<protein>
    <submittedName>
        <fullName evidence="2">PilT protein domain protein</fullName>
    </submittedName>
</protein>
<dbReference type="Gene3D" id="3.40.50.1010">
    <property type="entry name" value="5'-nuclease"/>
    <property type="match status" value="1"/>
</dbReference>
<proteinExistence type="predicted"/>
<accession>C3NEX6</accession>
<dbReference type="SUPFAM" id="SSF88723">
    <property type="entry name" value="PIN domain-like"/>
    <property type="match status" value="1"/>
</dbReference>
<organism evidence="2 3">
    <name type="scientific">Saccharolobus islandicus (strain Y.G.57.14 / Yellowstone #1)</name>
    <name type="common">Sulfolobus islandicus</name>
    <dbReference type="NCBI Taxonomy" id="439386"/>
    <lineage>
        <taxon>Archaea</taxon>
        <taxon>Thermoproteota</taxon>
        <taxon>Thermoprotei</taxon>
        <taxon>Sulfolobales</taxon>
        <taxon>Sulfolobaceae</taxon>
        <taxon>Saccharolobus</taxon>
    </lineage>
</organism>
<reference evidence="2 3" key="1">
    <citation type="journal article" date="2009" name="Proc. Natl. Acad. Sci. U.S.A.">
        <title>Biogeography of the Sulfolobus islandicus pan-genome.</title>
        <authorList>
            <person name="Reno M.L."/>
            <person name="Held N.L."/>
            <person name="Fields C.J."/>
            <person name="Burke P.V."/>
            <person name="Whitaker R.J."/>
        </authorList>
    </citation>
    <scope>NUCLEOTIDE SEQUENCE [LARGE SCALE GENOMIC DNA]</scope>
    <source>
        <strain evidence="3">Y.G.57.14 / Yellowstone #1</strain>
    </source>
</reference>
<sequence length="167" mass="19483">MIPKWWKRSLRKKVRLKGGKRRKYLMIVDTGVLIEYINEAGTYHEKVKKLIESYTPLYVTPITLSEVLYVSYRVYITAGLSNANNYAKEFVEWLSAKLKVTEINHEIVIKAGEIKKKYGIALPDCYVIATADYLKDKALFKREKEIVQVLDEIRKEFGDIISFIDEI</sequence>